<reference evidence="1 2" key="1">
    <citation type="submission" date="2017-06" db="EMBL/GenBank/DDBJ databases">
        <title>Complete Genome Sequence of Streptomyces hawaiiensis NRRL 15010 and insights into acyldepsipeptides biosynthesis.</title>
        <authorList>
            <person name="Mariita R.M."/>
            <person name="Sello J.K."/>
        </authorList>
    </citation>
    <scope>NUCLEOTIDE SEQUENCE [LARGE SCALE GENOMIC DNA]</scope>
    <source>
        <strain evidence="1 2">ATCC 12236</strain>
    </source>
</reference>
<dbReference type="RefSeq" id="WP_175435619.1">
    <property type="nucleotide sequence ID" value="NZ_CP021978.1"/>
</dbReference>
<proteinExistence type="predicted"/>
<gene>
    <name evidence="1" type="ORF">CEB94_33190</name>
</gene>
<evidence type="ECO:0000313" key="2">
    <source>
        <dbReference type="Proteomes" id="UP000495940"/>
    </source>
</evidence>
<accession>A0A6G5RLW2</accession>
<name>A0A6G5RLW2_9ACTN</name>
<sequence>MAVVMTFVWPELTPEAYDAARGRVGWEDDAPDGFVMHVGWFADDGFHAADVWETEDHFTRFIADRVAPVVKGELGITTEPQVTFAPLYRRFIAPDASGAA</sequence>
<dbReference type="KEGG" id="shaw:CEB94_33190"/>
<evidence type="ECO:0008006" key="3">
    <source>
        <dbReference type="Google" id="ProtNLM"/>
    </source>
</evidence>
<keyword evidence="2" id="KW-1185">Reference proteome</keyword>
<dbReference type="EMBL" id="CP021978">
    <property type="protein sequence ID" value="QCD59148.1"/>
    <property type="molecule type" value="Genomic_DNA"/>
</dbReference>
<evidence type="ECO:0000313" key="1">
    <source>
        <dbReference type="EMBL" id="QCD59148.1"/>
    </source>
</evidence>
<dbReference type="Proteomes" id="UP000495940">
    <property type="component" value="Chromosome"/>
</dbReference>
<organism evidence="1 2">
    <name type="scientific">Streptomyces hawaiiensis</name>
    <dbReference type="NCBI Taxonomy" id="67305"/>
    <lineage>
        <taxon>Bacteria</taxon>
        <taxon>Bacillati</taxon>
        <taxon>Actinomycetota</taxon>
        <taxon>Actinomycetes</taxon>
        <taxon>Kitasatosporales</taxon>
        <taxon>Streptomycetaceae</taxon>
        <taxon>Streptomyces</taxon>
    </lineage>
</organism>
<protein>
    <recommendedName>
        <fullName evidence="3">ABM domain-containing protein</fullName>
    </recommendedName>
</protein>
<dbReference type="AlphaFoldDB" id="A0A6G5RLW2"/>